<dbReference type="Proteomes" id="UP000018766">
    <property type="component" value="Unassembled WGS sequence"/>
</dbReference>
<name>V8G8F7_9BURK</name>
<dbReference type="RefSeq" id="WP_023949320.1">
    <property type="nucleotide sequence ID" value="NZ_AYSV01000016.1"/>
</dbReference>
<proteinExistence type="predicted"/>
<evidence type="ECO:0000256" key="1">
    <source>
        <dbReference type="SAM" id="MobiDB-lite"/>
    </source>
</evidence>
<keyword evidence="3" id="KW-1185">Reference proteome</keyword>
<accession>V8G8F7</accession>
<evidence type="ECO:0000313" key="3">
    <source>
        <dbReference type="Proteomes" id="UP000018766"/>
    </source>
</evidence>
<feature type="compositionally biased region" description="Basic residues" evidence="1">
    <location>
        <begin position="114"/>
        <end position="130"/>
    </location>
</feature>
<evidence type="ECO:0000313" key="2">
    <source>
        <dbReference type="EMBL" id="ETD72819.1"/>
    </source>
</evidence>
<comment type="caution">
    <text evidence="2">The sequence shown here is derived from an EMBL/GenBank/DDBJ whole genome shotgun (WGS) entry which is preliminary data.</text>
</comment>
<feature type="compositionally biased region" description="Low complexity" evidence="1">
    <location>
        <begin position="86"/>
        <end position="113"/>
    </location>
</feature>
<feature type="compositionally biased region" description="Basic and acidic residues" evidence="1">
    <location>
        <begin position="131"/>
        <end position="147"/>
    </location>
</feature>
<reference evidence="2 3" key="1">
    <citation type="submission" date="2013-11" db="EMBL/GenBank/DDBJ databases">
        <title>Genomic analysis of Pelistega sp. HM-7.</title>
        <authorList>
            <person name="Kumbhare S.V."/>
            <person name="Shetty S.A."/>
            <person name="Sharma O."/>
            <person name="Dhotre D.P."/>
        </authorList>
    </citation>
    <scope>NUCLEOTIDE SEQUENCE [LARGE SCALE GENOMIC DNA]</scope>
    <source>
        <strain evidence="2 3">HM-7</strain>
    </source>
</reference>
<organism evidence="2 3">
    <name type="scientific">Pelistega indica</name>
    <dbReference type="NCBI Taxonomy" id="1414851"/>
    <lineage>
        <taxon>Bacteria</taxon>
        <taxon>Pseudomonadati</taxon>
        <taxon>Pseudomonadota</taxon>
        <taxon>Betaproteobacteria</taxon>
        <taxon>Burkholderiales</taxon>
        <taxon>Alcaligenaceae</taxon>
        <taxon>Pelistega</taxon>
    </lineage>
</organism>
<gene>
    <name evidence="2" type="ORF">V757_01910</name>
</gene>
<dbReference type="EMBL" id="AYSV01000016">
    <property type="protein sequence ID" value="ETD72819.1"/>
    <property type="molecule type" value="Genomic_DNA"/>
</dbReference>
<dbReference type="AlphaFoldDB" id="V8G8F7"/>
<sequence length="147" mass="16504">MINVDDFIKQNNPNRSVLARFHDDIAKLRAAKMSYQKIQEYLELNGVKTHMNNVRGYCQRHIENKVDNNAISSTDKLSTLAKPKKNVSSTSKSAKSSKTSSAKTSSRNATAKRPAAKKIAKKPAIKKSPNKRTDIKKLEQDKQTSLF</sequence>
<protein>
    <submittedName>
        <fullName evidence="2">Uncharacterized protein</fullName>
    </submittedName>
</protein>
<feature type="region of interest" description="Disordered" evidence="1">
    <location>
        <begin position="74"/>
        <end position="147"/>
    </location>
</feature>